<keyword evidence="3" id="KW-0804">Transcription</keyword>
<accession>A0A5A5U5K2</accession>
<sequence>MKVNQHKIPLNKKIVIETSAQLFFDKGYGYTSMDDVSMVSGVSKSNIYYHFKSKEDLLVAVIEYWSEYYRKLIEQAVYAKTLSVESRIISFLNSLSMEISKREYKGSCPFITLYMQSPMEPTDAKRKITFFFTRLEPAFVELFQQGIDQGEFQGKITAESMGSLFLTTMEGALLLSEVTQDSSKIITTAKNFCKMLY</sequence>
<keyword evidence="1" id="KW-0805">Transcription regulation</keyword>
<protein>
    <submittedName>
        <fullName evidence="6">TetR family transcriptional regulator</fullName>
    </submittedName>
</protein>
<gene>
    <name evidence="6" type="ORF">LCIT_19660</name>
</gene>
<dbReference type="SUPFAM" id="SSF48498">
    <property type="entry name" value="Tetracyclin repressor-like, C-terminal domain"/>
    <property type="match status" value="1"/>
</dbReference>
<dbReference type="Pfam" id="PF00440">
    <property type="entry name" value="TetR_N"/>
    <property type="match status" value="1"/>
</dbReference>
<evidence type="ECO:0000256" key="2">
    <source>
        <dbReference type="ARBA" id="ARBA00023125"/>
    </source>
</evidence>
<dbReference type="PANTHER" id="PTHR47506:SF3">
    <property type="entry name" value="HTH-TYPE TRANSCRIPTIONAL REGULATOR LMRA"/>
    <property type="match status" value="1"/>
</dbReference>
<dbReference type="InterPro" id="IPR001647">
    <property type="entry name" value="HTH_TetR"/>
</dbReference>
<dbReference type="EMBL" id="BJJW01000025">
    <property type="protein sequence ID" value="GDZ84724.1"/>
    <property type="molecule type" value="Genomic_DNA"/>
</dbReference>
<comment type="caution">
    <text evidence="6">The sequence shown here is derived from an EMBL/GenBank/DDBJ whole genome shotgun (WGS) entry which is preliminary data.</text>
</comment>
<keyword evidence="2 4" id="KW-0238">DNA-binding</keyword>
<dbReference type="PRINTS" id="PR00455">
    <property type="entry name" value="HTHTETR"/>
</dbReference>
<feature type="domain" description="HTH tetR-type" evidence="5">
    <location>
        <begin position="9"/>
        <end position="69"/>
    </location>
</feature>
<evidence type="ECO:0000259" key="5">
    <source>
        <dbReference type="PROSITE" id="PS50977"/>
    </source>
</evidence>
<dbReference type="Proteomes" id="UP000323274">
    <property type="component" value="Unassembled WGS sequence"/>
</dbReference>
<evidence type="ECO:0000313" key="6">
    <source>
        <dbReference type="EMBL" id="GDZ84724.1"/>
    </source>
</evidence>
<dbReference type="InterPro" id="IPR011075">
    <property type="entry name" value="TetR_C"/>
</dbReference>
<evidence type="ECO:0000256" key="1">
    <source>
        <dbReference type="ARBA" id="ARBA00023015"/>
    </source>
</evidence>
<proteinExistence type="predicted"/>
<evidence type="ECO:0000256" key="4">
    <source>
        <dbReference type="PROSITE-ProRule" id="PRU00335"/>
    </source>
</evidence>
<dbReference type="GO" id="GO:0003677">
    <property type="term" value="F:DNA binding"/>
    <property type="evidence" value="ECO:0007669"/>
    <property type="project" value="UniProtKB-UniRule"/>
</dbReference>
<dbReference type="Pfam" id="PF16925">
    <property type="entry name" value="TetR_C_13"/>
    <property type="match status" value="1"/>
</dbReference>
<dbReference type="AlphaFoldDB" id="A0A5A5U5K2"/>
<dbReference type="InterPro" id="IPR036271">
    <property type="entry name" value="Tet_transcr_reg_TetR-rel_C_sf"/>
</dbReference>
<dbReference type="Gene3D" id="1.10.357.10">
    <property type="entry name" value="Tetracycline Repressor, domain 2"/>
    <property type="match status" value="1"/>
</dbReference>
<evidence type="ECO:0000256" key="3">
    <source>
        <dbReference type="ARBA" id="ARBA00023163"/>
    </source>
</evidence>
<evidence type="ECO:0000313" key="7">
    <source>
        <dbReference type="Proteomes" id="UP000323274"/>
    </source>
</evidence>
<reference evidence="6 7" key="1">
    <citation type="submission" date="2019-04" db="EMBL/GenBank/DDBJ databases">
        <title>A pseudo-fructophilic Leuconostoc citreum strain F192-5 isolated from peel of satsuma mandarin: the first report for isolation and characterization of strain-dependent fructophilic-like characteristics.</title>
        <authorList>
            <person name="Maeno S."/>
            <person name="Tanizawa Y."/>
            <person name="Kajikawa A."/>
            <person name="Kanesaki Y."/>
            <person name="Kubota E."/>
            <person name="Arita M."/>
            <person name="Leon D."/>
            <person name="Endo A."/>
        </authorList>
    </citation>
    <scope>NUCLEOTIDE SEQUENCE [LARGE SCALE GENOMIC DNA]</scope>
    <source>
        <strain evidence="6 7">F192-5</strain>
    </source>
</reference>
<feature type="DNA-binding region" description="H-T-H motif" evidence="4">
    <location>
        <begin position="32"/>
        <end position="51"/>
    </location>
</feature>
<dbReference type="PROSITE" id="PS50977">
    <property type="entry name" value="HTH_TETR_2"/>
    <property type="match status" value="1"/>
</dbReference>
<organism evidence="6 7">
    <name type="scientific">Leuconostoc citreum</name>
    <dbReference type="NCBI Taxonomy" id="33964"/>
    <lineage>
        <taxon>Bacteria</taxon>
        <taxon>Bacillati</taxon>
        <taxon>Bacillota</taxon>
        <taxon>Bacilli</taxon>
        <taxon>Lactobacillales</taxon>
        <taxon>Lactobacillaceae</taxon>
        <taxon>Leuconostoc</taxon>
    </lineage>
</organism>
<dbReference type="RefSeq" id="WP_133286163.1">
    <property type="nucleotide sequence ID" value="NZ_BJJW01000025.1"/>
</dbReference>
<dbReference type="SUPFAM" id="SSF46689">
    <property type="entry name" value="Homeodomain-like"/>
    <property type="match status" value="1"/>
</dbReference>
<dbReference type="PANTHER" id="PTHR47506">
    <property type="entry name" value="TRANSCRIPTIONAL REGULATORY PROTEIN"/>
    <property type="match status" value="1"/>
</dbReference>
<name>A0A5A5U5K2_LEUCI</name>
<dbReference type="InterPro" id="IPR009057">
    <property type="entry name" value="Homeodomain-like_sf"/>
</dbReference>